<evidence type="ECO:0000256" key="3">
    <source>
        <dbReference type="ARBA" id="ARBA00022475"/>
    </source>
</evidence>
<comment type="caution">
    <text evidence="10">The sequence shown here is derived from an EMBL/GenBank/DDBJ whole genome shotgun (WGS) entry which is preliminary data.</text>
</comment>
<dbReference type="InterPro" id="IPR023025">
    <property type="entry name" value="Ser_Thr_transp_SstT"/>
</dbReference>
<dbReference type="SUPFAM" id="SSF118215">
    <property type="entry name" value="Proton glutamate symport protein"/>
    <property type="match status" value="1"/>
</dbReference>
<dbReference type="RefSeq" id="WP_191815502.1">
    <property type="nucleotide sequence ID" value="NZ_JACSQT010000007.1"/>
</dbReference>
<keyword evidence="11" id="KW-1185">Reference proteome</keyword>
<dbReference type="HAMAP" id="MF_01582">
    <property type="entry name" value="Ser_Thr_transp_SstT"/>
    <property type="match status" value="1"/>
</dbReference>
<comment type="catalytic activity">
    <reaction evidence="9">
        <text>L-serine(in) + Na(+)(in) = L-serine(out) + Na(+)(out)</text>
        <dbReference type="Rhea" id="RHEA:29575"/>
        <dbReference type="ChEBI" id="CHEBI:29101"/>
        <dbReference type="ChEBI" id="CHEBI:33384"/>
    </reaction>
</comment>
<evidence type="ECO:0000313" key="11">
    <source>
        <dbReference type="Proteomes" id="UP000657931"/>
    </source>
</evidence>
<evidence type="ECO:0000256" key="4">
    <source>
        <dbReference type="ARBA" id="ARBA00022692"/>
    </source>
</evidence>
<feature type="transmembrane region" description="Helical" evidence="9">
    <location>
        <begin position="37"/>
        <end position="66"/>
    </location>
</feature>
<accession>A0ABR8QSJ5</accession>
<feature type="transmembrane region" description="Helical" evidence="9">
    <location>
        <begin position="295"/>
        <end position="315"/>
    </location>
</feature>
<keyword evidence="8 9" id="KW-0472">Membrane</keyword>
<dbReference type="EMBL" id="JACSQT010000007">
    <property type="protein sequence ID" value="MBD7938384.1"/>
    <property type="molecule type" value="Genomic_DNA"/>
</dbReference>
<dbReference type="Pfam" id="PF00375">
    <property type="entry name" value="SDF"/>
    <property type="match status" value="1"/>
</dbReference>
<feature type="transmembrane region" description="Helical" evidence="9">
    <location>
        <begin position="180"/>
        <end position="201"/>
    </location>
</feature>
<comment type="function">
    <text evidence="9">Involved in the import of serine and threonine into the cell, with the concomitant import of sodium (symport system).</text>
</comment>
<feature type="transmembrane region" description="Helical" evidence="9">
    <location>
        <begin position="78"/>
        <end position="101"/>
    </location>
</feature>
<evidence type="ECO:0000256" key="8">
    <source>
        <dbReference type="ARBA" id="ARBA00023136"/>
    </source>
</evidence>
<evidence type="ECO:0000256" key="1">
    <source>
        <dbReference type="ARBA" id="ARBA00004141"/>
    </source>
</evidence>
<gene>
    <name evidence="9 10" type="primary">sstT</name>
    <name evidence="10" type="ORF">H9655_15220</name>
</gene>
<evidence type="ECO:0000256" key="7">
    <source>
        <dbReference type="ARBA" id="ARBA00022989"/>
    </source>
</evidence>
<keyword evidence="3 9" id="KW-1003">Cell membrane</keyword>
<dbReference type="Gene3D" id="1.10.3860.10">
    <property type="entry name" value="Sodium:dicarboxylate symporter"/>
    <property type="match status" value="1"/>
</dbReference>
<feature type="transmembrane region" description="Helical" evidence="9">
    <location>
        <begin position="139"/>
        <end position="159"/>
    </location>
</feature>
<feature type="transmembrane region" description="Helical" evidence="9">
    <location>
        <begin position="12"/>
        <end position="31"/>
    </location>
</feature>
<feature type="transmembrane region" description="Helical" evidence="9">
    <location>
        <begin position="213"/>
        <end position="239"/>
    </location>
</feature>
<evidence type="ECO:0000256" key="9">
    <source>
        <dbReference type="HAMAP-Rule" id="MF_01582"/>
    </source>
</evidence>
<proteinExistence type="inferred from homology"/>
<feature type="transmembrane region" description="Helical" evidence="9">
    <location>
        <begin position="321"/>
        <end position="348"/>
    </location>
</feature>
<sequence length="413" mass="43317">MKNFISKWNQISLVKRIIVGIVIGIILALTVPDAASWVSIFGSLFVGALKAVAPILVLFLVIHAISSHKSGKETNMKMILGLYAIGTFLAGVVGVVASKLFPITLTLSTSEATEITPPGGIAEVLETLLFNIVDNPVNALMNANYIGILTWAIVIGLILKRVAAESTKTMLANFSDAMTTLVTWVINLAPLGIMGLVYDAIATSGLSALTEYGQLLLLLLGCMFFVAFVMHPLIVFMYTKENPYPLVFKVLRESGITAFFTRSSAANIPVNLTLCKKLGLDEDTYSVSIPLGATINMAGAAVTISVLTLATAHTLNISVDLWTAIILMVVAAISAAGASGVAGGSLLLIPLACSLLGISNDIAMQVVAVGFIIGVLQDSCETALNSSSDVLFTAAAEKAKARKAKKKGKVSAA</sequence>
<feature type="transmembrane region" description="Helical" evidence="9">
    <location>
        <begin position="355"/>
        <end position="376"/>
    </location>
</feature>
<reference evidence="10 11" key="1">
    <citation type="submission" date="2020-08" db="EMBL/GenBank/DDBJ databases">
        <title>A Genomic Blueprint of the Chicken Gut Microbiome.</title>
        <authorList>
            <person name="Gilroy R."/>
            <person name="Ravi A."/>
            <person name="Getino M."/>
            <person name="Pursley I."/>
            <person name="Horton D.L."/>
            <person name="Alikhan N.-F."/>
            <person name="Baker D."/>
            <person name="Gharbi K."/>
            <person name="Hall N."/>
            <person name="Watson M."/>
            <person name="Adriaenssens E.M."/>
            <person name="Foster-Nyarko E."/>
            <person name="Jarju S."/>
            <person name="Secka A."/>
            <person name="Antonio M."/>
            <person name="Oren A."/>
            <person name="Chaudhuri R."/>
            <person name="La Ragione R.M."/>
            <person name="Hildebrand F."/>
            <person name="Pallen M.J."/>
        </authorList>
    </citation>
    <scope>NUCLEOTIDE SEQUENCE [LARGE SCALE GENOMIC DNA]</scope>
    <source>
        <strain evidence="10 11">Sa5YUA1</strain>
    </source>
</reference>
<dbReference type="PANTHER" id="PTHR42865:SF8">
    <property type="entry name" value="SERINE_THREONINE TRANSPORTER SSTT"/>
    <property type="match status" value="1"/>
</dbReference>
<dbReference type="PRINTS" id="PR00173">
    <property type="entry name" value="EDTRNSPORT"/>
</dbReference>
<evidence type="ECO:0000256" key="6">
    <source>
        <dbReference type="ARBA" id="ARBA00022970"/>
    </source>
</evidence>
<dbReference type="InterPro" id="IPR036458">
    <property type="entry name" value="Na:dicarbo_symporter_sf"/>
</dbReference>
<evidence type="ECO:0000256" key="5">
    <source>
        <dbReference type="ARBA" id="ARBA00022847"/>
    </source>
</evidence>
<comment type="subcellular location">
    <subcellularLocation>
        <location evidence="9">Cell membrane</location>
        <topology evidence="9">Multi-pass membrane protein</topology>
    </subcellularLocation>
    <subcellularLocation>
        <location evidence="1">Membrane</location>
        <topology evidence="1">Multi-pass membrane protein</topology>
    </subcellularLocation>
</comment>
<name>A0ABR8QSJ5_9BACI</name>
<keyword evidence="5 9" id="KW-0769">Symport</keyword>
<dbReference type="NCBIfam" id="NF010151">
    <property type="entry name" value="PRK13628.1"/>
    <property type="match status" value="1"/>
</dbReference>
<dbReference type="InterPro" id="IPR001991">
    <property type="entry name" value="Na-dicarboxylate_symporter"/>
</dbReference>
<dbReference type="PANTHER" id="PTHR42865">
    <property type="entry name" value="PROTON/GLUTAMATE-ASPARTATE SYMPORTER"/>
    <property type="match status" value="1"/>
</dbReference>
<keyword evidence="4 9" id="KW-0812">Transmembrane</keyword>
<protein>
    <recommendedName>
        <fullName evidence="9">Serine/threonine transporter SstT</fullName>
    </recommendedName>
    <alternativeName>
        <fullName evidence="9">Na(+)/serine-threonine symporter</fullName>
    </alternativeName>
</protein>
<keyword evidence="2 9" id="KW-0813">Transport</keyword>
<evidence type="ECO:0000313" key="10">
    <source>
        <dbReference type="EMBL" id="MBD7938384.1"/>
    </source>
</evidence>
<keyword evidence="6 9" id="KW-0029">Amino-acid transport</keyword>
<dbReference type="Proteomes" id="UP000657931">
    <property type="component" value="Unassembled WGS sequence"/>
</dbReference>
<comment type="similarity">
    <text evidence="9">Belongs to the dicarboxylate/amino acid:cation symporter (DAACS) (TC 2.A.23) family.</text>
</comment>
<comment type="catalytic activity">
    <reaction evidence="9">
        <text>L-threonine(in) + Na(+)(in) = L-threonine(out) + Na(+)(out)</text>
        <dbReference type="Rhea" id="RHEA:69999"/>
        <dbReference type="ChEBI" id="CHEBI:29101"/>
        <dbReference type="ChEBI" id="CHEBI:57926"/>
    </reaction>
</comment>
<keyword evidence="7 9" id="KW-1133">Transmembrane helix</keyword>
<organism evidence="10 11">
    <name type="scientific">Cytobacillus stercorigallinarum</name>
    <dbReference type="NCBI Taxonomy" id="2762240"/>
    <lineage>
        <taxon>Bacteria</taxon>
        <taxon>Bacillati</taxon>
        <taxon>Bacillota</taxon>
        <taxon>Bacilli</taxon>
        <taxon>Bacillales</taxon>
        <taxon>Bacillaceae</taxon>
        <taxon>Cytobacillus</taxon>
    </lineage>
</organism>
<evidence type="ECO:0000256" key="2">
    <source>
        <dbReference type="ARBA" id="ARBA00022448"/>
    </source>
</evidence>